<evidence type="ECO:0000256" key="2">
    <source>
        <dbReference type="ARBA" id="ARBA00022723"/>
    </source>
</evidence>
<evidence type="ECO:0000256" key="1">
    <source>
        <dbReference type="ARBA" id="ARBA00004123"/>
    </source>
</evidence>
<dbReference type="Gene3D" id="4.10.240.10">
    <property type="entry name" value="Zn(2)-C6 fungal-type DNA-binding domain"/>
    <property type="match status" value="1"/>
</dbReference>
<organism evidence="9 10">
    <name type="scientific">Penicillium cinerascens</name>
    <dbReference type="NCBI Taxonomy" id="70096"/>
    <lineage>
        <taxon>Eukaryota</taxon>
        <taxon>Fungi</taxon>
        <taxon>Dikarya</taxon>
        <taxon>Ascomycota</taxon>
        <taxon>Pezizomycotina</taxon>
        <taxon>Eurotiomycetes</taxon>
        <taxon>Eurotiomycetidae</taxon>
        <taxon>Eurotiales</taxon>
        <taxon>Aspergillaceae</taxon>
        <taxon>Penicillium</taxon>
    </lineage>
</organism>
<reference evidence="9" key="1">
    <citation type="submission" date="2022-12" db="EMBL/GenBank/DDBJ databases">
        <authorList>
            <person name="Petersen C."/>
        </authorList>
    </citation>
    <scope>NUCLEOTIDE SEQUENCE</scope>
    <source>
        <strain evidence="9">IBT 15544</strain>
    </source>
</reference>
<keyword evidence="3" id="KW-0805">Transcription regulation</keyword>
<name>A0A9W9SZF6_9EURO</name>
<dbReference type="InterPro" id="IPR001138">
    <property type="entry name" value="Zn2Cys6_DnaBD"/>
</dbReference>
<dbReference type="SMART" id="SM00066">
    <property type="entry name" value="GAL4"/>
    <property type="match status" value="1"/>
</dbReference>
<reference evidence="9" key="2">
    <citation type="journal article" date="2023" name="IMA Fungus">
        <title>Comparative genomic study of the Penicillium genus elucidates a diverse pangenome and 15 lateral gene transfer events.</title>
        <authorList>
            <person name="Petersen C."/>
            <person name="Sorensen T."/>
            <person name="Nielsen M.R."/>
            <person name="Sondergaard T.E."/>
            <person name="Sorensen J.L."/>
            <person name="Fitzpatrick D.A."/>
            <person name="Frisvad J.C."/>
            <person name="Nielsen K.L."/>
        </authorList>
    </citation>
    <scope>NUCLEOTIDE SEQUENCE</scope>
    <source>
        <strain evidence="9">IBT 15544</strain>
    </source>
</reference>
<feature type="domain" description="Zn(2)-C6 fungal-type" evidence="8">
    <location>
        <begin position="15"/>
        <end position="44"/>
    </location>
</feature>
<dbReference type="InterPro" id="IPR036864">
    <property type="entry name" value="Zn2-C6_fun-type_DNA-bd_sf"/>
</dbReference>
<dbReference type="PROSITE" id="PS00463">
    <property type="entry name" value="ZN2_CY6_FUNGAL_1"/>
    <property type="match status" value="1"/>
</dbReference>
<evidence type="ECO:0000259" key="8">
    <source>
        <dbReference type="PROSITE" id="PS50048"/>
    </source>
</evidence>
<comment type="caution">
    <text evidence="9">The sequence shown here is derived from an EMBL/GenBank/DDBJ whole genome shotgun (WGS) entry which is preliminary data.</text>
</comment>
<dbReference type="RefSeq" id="XP_058308196.1">
    <property type="nucleotide sequence ID" value="XM_058451658.1"/>
</dbReference>
<evidence type="ECO:0000256" key="4">
    <source>
        <dbReference type="ARBA" id="ARBA00023125"/>
    </source>
</evidence>
<sequence length="698" mass="78400">MAGSGSRVAKRSLNACTRCRRQKIKCSGSQPCDGCNKRKLTCIFDDRDQKILVTKGYIDELQQKLAKLQQNEHTDTVHVPVPLSPDYVDDRSPDPKDQNDAPGELARSSNDISDVQLQNELEDPASGLTNPLSSGPPAFMSAENGRTFYLGTSSNWSFTRRVLSLTHEQIYQEALPTGALLFDGATYDLGWDGLRVAQDLDTPAVPTFDHAMYLINTVKFRCGQMYHLFDENEFMHNLHDFYSQPKPNATGGLWYIHFLLVLAFGKGFVKQKLQGNKPAGAEFFVNALQLLPDVSVLHREPIESTEILCCVALYLQALDFRSSAHNYIGQAMRMAMAEGMHTQMPIEYLGENMVQRCRKIWWTVYILDREMTSLMGLPQSLNDDHIDTQLPAFPHSIQRTAAIGMHIKLSRIIAEINSTVYAIDGRLNRNFLVRTKTALANIASLADELRGSFPLLLEQAASGVSRISAYLHLLYHQCIILATRPLLFCFLKIRFESSDRCSEALNTSRNVRNLIQMCMESSQQIISILHSLQLEGLLETFLPFDLESIFISTVVLLMGPAIDIRWNYPAWLEKAYTIFEDIIDSGNLIAKFRRSELQLLDELLSCFPQDQPRRIPAPFSFPNNVLNLPGPPDSLASSFPPSAHALGHDILSDQGPTIEDEFSFTNGLTAAQIMAVADSIENIDTEWMSNAMIEHSIW</sequence>
<dbReference type="GO" id="GO:0006351">
    <property type="term" value="P:DNA-templated transcription"/>
    <property type="evidence" value="ECO:0007669"/>
    <property type="project" value="InterPro"/>
</dbReference>
<dbReference type="OrthoDB" id="3548654at2759"/>
<dbReference type="EMBL" id="JAPQKR010000012">
    <property type="protein sequence ID" value="KAJ5203717.1"/>
    <property type="molecule type" value="Genomic_DNA"/>
</dbReference>
<dbReference type="CDD" id="cd12148">
    <property type="entry name" value="fungal_TF_MHR"/>
    <property type="match status" value="1"/>
</dbReference>
<evidence type="ECO:0000313" key="10">
    <source>
        <dbReference type="Proteomes" id="UP001150904"/>
    </source>
</evidence>
<dbReference type="GO" id="GO:0005634">
    <property type="term" value="C:nucleus"/>
    <property type="evidence" value="ECO:0007669"/>
    <property type="project" value="UniProtKB-SubCell"/>
</dbReference>
<dbReference type="Pfam" id="PF00172">
    <property type="entry name" value="Zn_clus"/>
    <property type="match status" value="1"/>
</dbReference>
<dbReference type="PROSITE" id="PS50048">
    <property type="entry name" value="ZN2_CY6_FUNGAL_2"/>
    <property type="match status" value="1"/>
</dbReference>
<evidence type="ECO:0000256" key="7">
    <source>
        <dbReference type="SAM" id="MobiDB-lite"/>
    </source>
</evidence>
<dbReference type="PANTHER" id="PTHR47540">
    <property type="entry name" value="THIAMINE REPRESSIBLE GENES REGULATORY PROTEIN THI5"/>
    <property type="match status" value="1"/>
</dbReference>
<protein>
    <recommendedName>
        <fullName evidence="8">Zn(2)-C6 fungal-type domain-containing protein</fullName>
    </recommendedName>
</protein>
<keyword evidence="6" id="KW-0539">Nucleus</keyword>
<feature type="compositionally biased region" description="Basic and acidic residues" evidence="7">
    <location>
        <begin position="88"/>
        <end position="99"/>
    </location>
</feature>
<dbReference type="GO" id="GO:0008270">
    <property type="term" value="F:zinc ion binding"/>
    <property type="evidence" value="ECO:0007669"/>
    <property type="project" value="InterPro"/>
</dbReference>
<dbReference type="GO" id="GO:0000981">
    <property type="term" value="F:DNA-binding transcription factor activity, RNA polymerase II-specific"/>
    <property type="evidence" value="ECO:0007669"/>
    <property type="project" value="InterPro"/>
</dbReference>
<keyword evidence="10" id="KW-1185">Reference proteome</keyword>
<dbReference type="GeneID" id="83178959"/>
<dbReference type="InterPro" id="IPR051711">
    <property type="entry name" value="Stress_Response_Reg"/>
</dbReference>
<dbReference type="InterPro" id="IPR007219">
    <property type="entry name" value="XnlR_reg_dom"/>
</dbReference>
<dbReference type="Proteomes" id="UP001150904">
    <property type="component" value="Unassembled WGS sequence"/>
</dbReference>
<keyword evidence="5" id="KW-0804">Transcription</keyword>
<proteinExistence type="predicted"/>
<dbReference type="SUPFAM" id="SSF57701">
    <property type="entry name" value="Zn2/Cys6 DNA-binding domain"/>
    <property type="match status" value="1"/>
</dbReference>
<evidence type="ECO:0000256" key="6">
    <source>
        <dbReference type="ARBA" id="ARBA00023242"/>
    </source>
</evidence>
<evidence type="ECO:0000313" key="9">
    <source>
        <dbReference type="EMBL" id="KAJ5203717.1"/>
    </source>
</evidence>
<accession>A0A9W9SZF6</accession>
<dbReference type="PANTHER" id="PTHR47540:SF6">
    <property type="entry name" value="ZN(II)2CYS6 TRANSCRIPTION FACTOR (EUROFUNG)"/>
    <property type="match status" value="1"/>
</dbReference>
<dbReference type="GO" id="GO:0045944">
    <property type="term" value="P:positive regulation of transcription by RNA polymerase II"/>
    <property type="evidence" value="ECO:0007669"/>
    <property type="project" value="TreeGrafter"/>
</dbReference>
<evidence type="ECO:0000256" key="3">
    <source>
        <dbReference type="ARBA" id="ARBA00023015"/>
    </source>
</evidence>
<evidence type="ECO:0000256" key="5">
    <source>
        <dbReference type="ARBA" id="ARBA00023163"/>
    </source>
</evidence>
<dbReference type="SMART" id="SM00906">
    <property type="entry name" value="Fungal_trans"/>
    <property type="match status" value="1"/>
</dbReference>
<comment type="subcellular location">
    <subcellularLocation>
        <location evidence="1">Nucleus</location>
    </subcellularLocation>
</comment>
<dbReference type="Pfam" id="PF04082">
    <property type="entry name" value="Fungal_trans"/>
    <property type="match status" value="1"/>
</dbReference>
<feature type="region of interest" description="Disordered" evidence="7">
    <location>
        <begin position="71"/>
        <end position="110"/>
    </location>
</feature>
<dbReference type="CDD" id="cd00067">
    <property type="entry name" value="GAL4"/>
    <property type="match status" value="1"/>
</dbReference>
<keyword evidence="4" id="KW-0238">DNA-binding</keyword>
<gene>
    <name evidence="9" type="ORF">N7498_004596</name>
</gene>
<dbReference type="GO" id="GO:0043565">
    <property type="term" value="F:sequence-specific DNA binding"/>
    <property type="evidence" value="ECO:0007669"/>
    <property type="project" value="TreeGrafter"/>
</dbReference>
<dbReference type="AlphaFoldDB" id="A0A9W9SZF6"/>
<keyword evidence="2" id="KW-0479">Metal-binding</keyword>